<feature type="domain" description="Leucine-binding protein" evidence="4">
    <location>
        <begin position="36"/>
        <end position="387"/>
    </location>
</feature>
<feature type="signal peptide" evidence="3">
    <location>
        <begin position="1"/>
        <end position="24"/>
    </location>
</feature>
<comment type="caution">
    <text evidence="5">The sequence shown here is derived from an EMBL/GenBank/DDBJ whole genome shotgun (WGS) entry which is preliminary data.</text>
</comment>
<dbReference type="EMBL" id="MJMN01000024">
    <property type="protein sequence ID" value="OMG83386.1"/>
    <property type="molecule type" value="Genomic_DNA"/>
</dbReference>
<gene>
    <name evidence="5" type="ORF">BIZ92_11755</name>
</gene>
<dbReference type="CDD" id="cd06343">
    <property type="entry name" value="PBP1_ABC_ligand_binding-like"/>
    <property type="match status" value="1"/>
</dbReference>
<dbReference type="Proteomes" id="UP000187251">
    <property type="component" value="Unassembled WGS sequence"/>
</dbReference>
<evidence type="ECO:0000259" key="4">
    <source>
        <dbReference type="Pfam" id="PF13458"/>
    </source>
</evidence>
<evidence type="ECO:0000313" key="5">
    <source>
        <dbReference type="EMBL" id="OMG83386.1"/>
    </source>
</evidence>
<name>A0A0M7HUE6_ALCXX</name>
<feature type="chain" id="PRO_5005813339" description="Leucine-binding protein domain-containing protein" evidence="3">
    <location>
        <begin position="25"/>
        <end position="396"/>
    </location>
</feature>
<evidence type="ECO:0000313" key="6">
    <source>
        <dbReference type="Proteomes" id="UP000187251"/>
    </source>
</evidence>
<dbReference type="PANTHER" id="PTHR47235">
    <property type="entry name" value="BLR6548 PROTEIN"/>
    <property type="match status" value="1"/>
</dbReference>
<dbReference type="Gene3D" id="3.40.50.2300">
    <property type="match status" value="2"/>
</dbReference>
<dbReference type="RefSeq" id="WP_016452536.1">
    <property type="nucleotide sequence ID" value="NZ_CP066291.1"/>
</dbReference>
<comment type="similarity">
    <text evidence="1">Belongs to the leucine-binding protein family.</text>
</comment>
<keyword evidence="2 3" id="KW-0732">Signal</keyword>
<dbReference type="OrthoDB" id="5289062at2"/>
<dbReference type="Pfam" id="PF13458">
    <property type="entry name" value="Peripla_BP_6"/>
    <property type="match status" value="1"/>
</dbReference>
<dbReference type="InterPro" id="IPR028082">
    <property type="entry name" value="Peripla_BP_I"/>
</dbReference>
<dbReference type="AlphaFoldDB" id="A0A0M7HUE6"/>
<organism evidence="5 6">
    <name type="scientific">Alcaligenes xylosoxydans xylosoxydans</name>
    <name type="common">Achromobacter xylosoxidans</name>
    <dbReference type="NCBI Taxonomy" id="85698"/>
    <lineage>
        <taxon>Bacteria</taxon>
        <taxon>Pseudomonadati</taxon>
        <taxon>Pseudomonadota</taxon>
        <taxon>Betaproteobacteria</taxon>
        <taxon>Burkholderiales</taxon>
        <taxon>Alcaligenaceae</taxon>
        <taxon>Achromobacter</taxon>
    </lineage>
</organism>
<protein>
    <recommendedName>
        <fullName evidence="4">Leucine-binding protein domain-containing protein</fullName>
    </recommendedName>
</protein>
<evidence type="ECO:0000256" key="1">
    <source>
        <dbReference type="ARBA" id="ARBA00010062"/>
    </source>
</evidence>
<evidence type="ECO:0000256" key="3">
    <source>
        <dbReference type="SAM" id="SignalP"/>
    </source>
</evidence>
<proteinExistence type="inferred from homology"/>
<dbReference type="SUPFAM" id="SSF53822">
    <property type="entry name" value="Periplasmic binding protein-like I"/>
    <property type="match status" value="1"/>
</dbReference>
<accession>A0A1R1JQK6</accession>
<dbReference type="GeneID" id="75273040"/>
<dbReference type="InterPro" id="IPR028081">
    <property type="entry name" value="Leu-bd"/>
</dbReference>
<reference evidence="5 6" key="1">
    <citation type="submission" date="2016-09" db="EMBL/GenBank/DDBJ databases">
        <title>Phylogenomics of Achromobacter.</title>
        <authorList>
            <person name="Jeukens J."/>
            <person name="Freschi L."/>
            <person name="Vincent A.T."/>
            <person name="Emond-Rheault J.-G."/>
            <person name="Kukavica-Ibrulj I."/>
            <person name="Charette S.J."/>
            <person name="Levesque R.C."/>
        </authorList>
    </citation>
    <scope>NUCLEOTIDE SEQUENCE [LARGE SCALE GENOMIC DNA]</scope>
    <source>
        <strain evidence="5 6">AUS488</strain>
    </source>
</reference>
<sequence length="396" mass="42831">MQKRQFITMLSGAMLTGVSGLVRAQGAGTPGVTDREIKIGSTGPLSGPAAGYGVVGKTMSAWFDLVNAEGGVNGRQLKLVLADDGYSPPKTLEQSRRLVERDQVAFLAAQIGSSTGLASRSYLNNAKVPQLFVSSGSATWLDDAAKFPWSMGWLPLYTDEGRILARHILQTRPNAKIAMFYQNDDAGKDVLRGVKEVLAAAGKKLISEESHEVSDPTVDSQIVSMHASGADVLVAWGSPKATLQSLRKTHDIGWRPAIYINPSASSVPAVLTPVGLDKVKGIMSAAFLKDPSDPTWKDDPGVLAWHAFMDKYNKGAAKEYLTVLGACLGQVTVQLLKQCGNDLSRENIMRQSRRLDMDLPMMLPGLRVKTSDARPHPIPDMRIQQFDGTSWKVMPS</sequence>
<dbReference type="PANTHER" id="PTHR47235:SF1">
    <property type="entry name" value="BLR6548 PROTEIN"/>
    <property type="match status" value="1"/>
</dbReference>
<accession>A0A0M7HUE6</accession>
<evidence type="ECO:0000256" key="2">
    <source>
        <dbReference type="ARBA" id="ARBA00022729"/>
    </source>
</evidence>